<dbReference type="AlphaFoldDB" id="A0A963YQ04"/>
<protein>
    <recommendedName>
        <fullName evidence="4">CopG family transcriptional regulator</fullName>
    </recommendedName>
</protein>
<accession>A0A963YQ04</accession>
<dbReference type="EMBL" id="JAESVB010000002">
    <property type="protein sequence ID" value="MCB8874479.1"/>
    <property type="molecule type" value="Genomic_DNA"/>
</dbReference>
<feature type="coiled-coil region" evidence="1">
    <location>
        <begin position="40"/>
        <end position="67"/>
    </location>
</feature>
<evidence type="ECO:0008006" key="4">
    <source>
        <dbReference type="Google" id="ProtNLM"/>
    </source>
</evidence>
<dbReference type="Proteomes" id="UP000708298">
    <property type="component" value="Unassembled WGS sequence"/>
</dbReference>
<proteinExistence type="predicted"/>
<comment type="caution">
    <text evidence="2">The sequence shown here is derived from an EMBL/GenBank/DDBJ whole genome shotgun (WGS) entry which is preliminary data.</text>
</comment>
<keyword evidence="3" id="KW-1185">Reference proteome</keyword>
<keyword evidence="1" id="KW-0175">Coiled coil</keyword>
<reference evidence="2" key="1">
    <citation type="journal article" date="2021" name="Microorganisms">
        <title>Acidisoma silvae sp. nov. and Acidisomacellulosilytica sp. nov., Two Acidophilic Bacteria Isolated from Decaying Wood, Hydrolyzing Cellulose and Producing Poly-3-hydroxybutyrate.</title>
        <authorList>
            <person name="Mieszkin S."/>
            <person name="Pouder E."/>
            <person name="Uroz S."/>
            <person name="Simon-Colin C."/>
            <person name="Alain K."/>
        </authorList>
    </citation>
    <scope>NUCLEOTIDE SEQUENCE</scope>
    <source>
        <strain evidence="2">HW T2.11</strain>
    </source>
</reference>
<organism evidence="2 3">
    <name type="scientific">Acidisoma silvae</name>
    <dbReference type="NCBI Taxonomy" id="2802396"/>
    <lineage>
        <taxon>Bacteria</taxon>
        <taxon>Pseudomonadati</taxon>
        <taxon>Pseudomonadota</taxon>
        <taxon>Alphaproteobacteria</taxon>
        <taxon>Acetobacterales</taxon>
        <taxon>Acidocellaceae</taxon>
        <taxon>Acidisoma</taxon>
    </lineage>
</organism>
<evidence type="ECO:0000313" key="2">
    <source>
        <dbReference type="EMBL" id="MCB8874479.1"/>
    </source>
</evidence>
<evidence type="ECO:0000256" key="1">
    <source>
        <dbReference type="SAM" id="Coils"/>
    </source>
</evidence>
<evidence type="ECO:0000313" key="3">
    <source>
        <dbReference type="Proteomes" id="UP000708298"/>
    </source>
</evidence>
<reference evidence="2" key="2">
    <citation type="submission" date="2021-01" db="EMBL/GenBank/DDBJ databases">
        <authorList>
            <person name="Mieszkin S."/>
            <person name="Pouder E."/>
            <person name="Alain K."/>
        </authorList>
    </citation>
    <scope>NUCLEOTIDE SEQUENCE</scope>
    <source>
        <strain evidence="2">HW T2.11</strain>
    </source>
</reference>
<sequence length="102" mass="11257">MTAATEMTETMDIVLIDKDVKARAAAVAAEAGVSLDTFIRDAILDKLDEAEEDAAFAQLAEERWQEVQDTGLTVAWDEARGWLEARARGENPPRPTGRRLAR</sequence>
<name>A0A963YQ04_9PROT</name>
<dbReference type="RefSeq" id="WP_227320157.1">
    <property type="nucleotide sequence ID" value="NZ_JAESVB010000002.1"/>
</dbReference>
<gene>
    <name evidence="2" type="ORF">ASILVAE211_04720</name>
</gene>